<dbReference type="RefSeq" id="WP_092235200.1">
    <property type="nucleotide sequence ID" value="NZ_FNTR01000004.1"/>
</dbReference>
<evidence type="ECO:0000256" key="1">
    <source>
        <dbReference type="SAM" id="Coils"/>
    </source>
</evidence>
<dbReference type="AlphaFoldDB" id="A0AAW5AEW6"/>
<name>A0AAW5AEW6_9PSED</name>
<evidence type="ECO:0000313" key="3">
    <source>
        <dbReference type="EMBL" id="MCF5058636.1"/>
    </source>
</evidence>
<dbReference type="GeneID" id="55540561"/>
<dbReference type="EMBL" id="WKEW01000057">
    <property type="protein sequence ID" value="MCF5058636.1"/>
    <property type="molecule type" value="Genomic_DNA"/>
</dbReference>
<accession>A0AAW5AEW6</accession>
<keyword evidence="4" id="KW-1185">Reference proteome</keyword>
<organism evidence="3 4">
    <name type="scientific">Pseudomonas proteolytica</name>
    <dbReference type="NCBI Taxonomy" id="219574"/>
    <lineage>
        <taxon>Bacteria</taxon>
        <taxon>Pseudomonadati</taxon>
        <taxon>Pseudomonadota</taxon>
        <taxon>Gammaproteobacteria</taxon>
        <taxon>Pseudomonadales</taxon>
        <taxon>Pseudomonadaceae</taxon>
        <taxon>Pseudomonas</taxon>
    </lineage>
</organism>
<feature type="compositionally biased region" description="Pro residues" evidence="2">
    <location>
        <begin position="197"/>
        <end position="210"/>
    </location>
</feature>
<gene>
    <name evidence="3" type="ORF">GIW75_16935</name>
</gene>
<comment type="caution">
    <text evidence="3">The sequence shown here is derived from an EMBL/GenBank/DDBJ whole genome shotgun (WGS) entry which is preliminary data.</text>
</comment>
<keyword evidence="1" id="KW-0175">Coiled coil</keyword>
<proteinExistence type="predicted"/>
<evidence type="ECO:0000256" key="2">
    <source>
        <dbReference type="SAM" id="MobiDB-lite"/>
    </source>
</evidence>
<protein>
    <submittedName>
        <fullName evidence="3">Uncharacterized protein</fullName>
    </submittedName>
</protein>
<evidence type="ECO:0000313" key="4">
    <source>
        <dbReference type="Proteomes" id="UP000814172"/>
    </source>
</evidence>
<dbReference type="Proteomes" id="UP000814172">
    <property type="component" value="Unassembled WGS sequence"/>
</dbReference>
<feature type="region of interest" description="Disordered" evidence="2">
    <location>
        <begin position="165"/>
        <end position="216"/>
    </location>
</feature>
<reference evidence="3 4" key="1">
    <citation type="submission" date="2019-11" db="EMBL/GenBank/DDBJ databases">
        <title>Epiphytic Pseudomonas syringae from cherry orchards.</title>
        <authorList>
            <person name="Hulin M.T."/>
        </authorList>
    </citation>
    <scope>NUCLEOTIDE SEQUENCE [LARGE SCALE GENOMIC DNA]</scope>
    <source>
        <strain evidence="3 4">PA-6-9F</strain>
    </source>
</reference>
<sequence>MMLLRTLVLEHSGHDSPVNGALLCCFAVPQIAANFLVYSLDEEVEPGSSRVYIAALRRKAERYFLGGIESKENLQLAMSVLKQIITLATASGVKDGNCSASQVAYHFIDLKGSKLPTARPEDHHSLMIKKVLVMKVITLGTSVIGLPAIESAELIVPSIRFSSKMVSPPNPANRNEAVTQEPDEEPAVVLPALIPEEPLPTPTKAPQPEEPAPRVQEPVAPAEAVPPSVVPDQATLHEVDTTLTNLARVAQELTQQKRAAFEQQEELEQQRSQLLREKNALAQANQQLAALETDLQQRTLALKGREEHQAQVQQAEQRRLEGWARQIEDESFRLQALDRATQQQAEQLASNMGQLSGLRGDLQAVLNRLDATLFPEQKVEVQRGVDAGSLPGSG</sequence>
<feature type="coiled-coil region" evidence="1">
    <location>
        <begin position="243"/>
        <end position="301"/>
    </location>
</feature>